<proteinExistence type="predicted"/>
<gene>
    <name evidence="3" type="primary">orf4</name>
</gene>
<name>A0A346ACV2_AERHY</name>
<feature type="region of interest" description="Disordered" evidence="1">
    <location>
        <begin position="1"/>
        <end position="22"/>
    </location>
</feature>
<dbReference type="InterPro" id="IPR002559">
    <property type="entry name" value="Transposase_11"/>
</dbReference>
<dbReference type="Pfam" id="PF01609">
    <property type="entry name" value="DDE_Tnp_1"/>
    <property type="match status" value="1"/>
</dbReference>
<dbReference type="GO" id="GO:0003677">
    <property type="term" value="F:DNA binding"/>
    <property type="evidence" value="ECO:0007669"/>
    <property type="project" value="InterPro"/>
</dbReference>
<sequence length="95" mass="10781">MMKEGAIIEASNSTKHKRGELAPERYQTKKGNQWYFGLKAHICVDAKSGLIHGLVPMATKEHDLNQGVICSMARKNLYSLMPDIRGLTIVKRWRL</sequence>
<evidence type="ECO:0000259" key="2">
    <source>
        <dbReference type="Pfam" id="PF01609"/>
    </source>
</evidence>
<protein>
    <recommendedName>
        <fullName evidence="2">Transposase IS4-like domain-containing protein</fullName>
    </recommendedName>
</protein>
<dbReference type="AlphaFoldDB" id="A0A346ACV2"/>
<evidence type="ECO:0000256" key="1">
    <source>
        <dbReference type="SAM" id="MobiDB-lite"/>
    </source>
</evidence>
<dbReference type="EMBL" id="MH449683">
    <property type="protein sequence ID" value="AXL05064.1"/>
    <property type="molecule type" value="Genomic_DNA"/>
</dbReference>
<reference evidence="3" key="1">
    <citation type="submission" date="2018-06" db="EMBL/GenBank/DDBJ databases">
        <title>Genetic diversity of the Aeromonas Hydrophila O antigens and development of a suspension array for serotype detection.</title>
        <authorList>
            <person name="Cao H."/>
            <person name="Liu B."/>
        </authorList>
    </citation>
    <scope>NUCLEOTIDE SEQUENCE</scope>
    <source>
        <strain evidence="3">G5386</strain>
    </source>
</reference>
<accession>A0A346ACV2</accession>
<dbReference type="GO" id="GO:0006313">
    <property type="term" value="P:DNA transposition"/>
    <property type="evidence" value="ECO:0007669"/>
    <property type="project" value="InterPro"/>
</dbReference>
<evidence type="ECO:0000313" key="3">
    <source>
        <dbReference type="EMBL" id="AXL05064.1"/>
    </source>
</evidence>
<organism evidence="3">
    <name type="scientific">Aeromonas hydrophila</name>
    <dbReference type="NCBI Taxonomy" id="644"/>
    <lineage>
        <taxon>Bacteria</taxon>
        <taxon>Pseudomonadati</taxon>
        <taxon>Pseudomonadota</taxon>
        <taxon>Gammaproteobacteria</taxon>
        <taxon>Aeromonadales</taxon>
        <taxon>Aeromonadaceae</taxon>
        <taxon>Aeromonas</taxon>
    </lineage>
</organism>
<feature type="domain" description="Transposase IS4-like" evidence="2">
    <location>
        <begin position="4"/>
        <end position="67"/>
    </location>
</feature>
<dbReference type="GO" id="GO:0004803">
    <property type="term" value="F:transposase activity"/>
    <property type="evidence" value="ECO:0007669"/>
    <property type="project" value="InterPro"/>
</dbReference>